<dbReference type="InterPro" id="IPR045121">
    <property type="entry name" value="CoAse"/>
</dbReference>
<evidence type="ECO:0000256" key="1">
    <source>
        <dbReference type="ARBA" id="ARBA00001936"/>
    </source>
</evidence>
<evidence type="ECO:0000256" key="3">
    <source>
        <dbReference type="ARBA" id="ARBA00022723"/>
    </source>
</evidence>
<comment type="cofactor">
    <cofactor evidence="1">
        <name>Mn(2+)</name>
        <dbReference type="ChEBI" id="CHEBI:29035"/>
    </cofactor>
</comment>
<dbReference type="NCBIfam" id="NF007980">
    <property type="entry name" value="PRK10707.1"/>
    <property type="match status" value="1"/>
</dbReference>
<evidence type="ECO:0000313" key="8">
    <source>
        <dbReference type="EMBL" id="GGK09628.1"/>
    </source>
</evidence>
<keyword evidence="5" id="KW-0460">Magnesium</keyword>
<keyword evidence="3" id="KW-0479">Metal-binding</keyword>
<name>A0ABQ2EF64_9GAMM</name>
<evidence type="ECO:0000256" key="2">
    <source>
        <dbReference type="ARBA" id="ARBA00001946"/>
    </source>
</evidence>
<evidence type="ECO:0000256" key="4">
    <source>
        <dbReference type="ARBA" id="ARBA00022801"/>
    </source>
</evidence>
<dbReference type="PANTHER" id="PTHR12992">
    <property type="entry name" value="NUDIX HYDROLASE"/>
    <property type="match status" value="1"/>
</dbReference>
<dbReference type="Gene3D" id="3.90.79.10">
    <property type="entry name" value="Nucleoside Triphosphate Pyrophosphohydrolase"/>
    <property type="match status" value="1"/>
</dbReference>
<evidence type="ECO:0000259" key="7">
    <source>
        <dbReference type="PROSITE" id="PS51462"/>
    </source>
</evidence>
<feature type="domain" description="Nudix hydrolase" evidence="7">
    <location>
        <begin position="41"/>
        <end position="177"/>
    </location>
</feature>
<dbReference type="Proteomes" id="UP000599009">
    <property type="component" value="Unassembled WGS sequence"/>
</dbReference>
<dbReference type="InterPro" id="IPR015797">
    <property type="entry name" value="NUDIX_hydrolase-like_dom_sf"/>
</dbReference>
<dbReference type="PROSITE" id="PS51462">
    <property type="entry name" value="NUDIX"/>
    <property type="match status" value="1"/>
</dbReference>
<gene>
    <name evidence="8" type="ORF">GCM10011394_18820</name>
</gene>
<reference evidence="9" key="1">
    <citation type="journal article" date="2019" name="Int. J. Syst. Evol. Microbiol.">
        <title>The Global Catalogue of Microorganisms (GCM) 10K type strain sequencing project: providing services to taxonomists for standard genome sequencing and annotation.</title>
        <authorList>
            <consortium name="The Broad Institute Genomics Platform"/>
            <consortium name="The Broad Institute Genome Sequencing Center for Infectious Disease"/>
            <person name="Wu L."/>
            <person name="Ma J."/>
        </authorList>
    </citation>
    <scope>NUCLEOTIDE SEQUENCE [LARGE SCALE GENOMIC DNA]</scope>
    <source>
        <strain evidence="9">CGMCC 1.8985</strain>
    </source>
</reference>
<comment type="caution">
    <text evidence="8">The sequence shown here is derived from an EMBL/GenBank/DDBJ whole genome shotgun (WGS) entry which is preliminary data.</text>
</comment>
<dbReference type="Pfam" id="PF00293">
    <property type="entry name" value="NUDIX"/>
    <property type="match status" value="1"/>
</dbReference>
<protein>
    <recommendedName>
        <fullName evidence="7">Nudix hydrolase domain-containing protein</fullName>
    </recommendedName>
</protein>
<dbReference type="InterPro" id="IPR000086">
    <property type="entry name" value="NUDIX_hydrolase_dom"/>
</dbReference>
<organism evidence="8 9">
    <name type="scientific">Luteimonas terricola</name>
    <dbReference type="NCBI Taxonomy" id="645597"/>
    <lineage>
        <taxon>Bacteria</taxon>
        <taxon>Pseudomonadati</taxon>
        <taxon>Pseudomonadota</taxon>
        <taxon>Gammaproteobacteria</taxon>
        <taxon>Lysobacterales</taxon>
        <taxon>Lysobacteraceae</taxon>
        <taxon>Luteimonas</taxon>
    </lineage>
</organism>
<dbReference type="SUPFAM" id="SSF55811">
    <property type="entry name" value="Nudix"/>
    <property type="match status" value="1"/>
</dbReference>
<proteinExistence type="predicted"/>
<dbReference type="EMBL" id="BMME01000001">
    <property type="protein sequence ID" value="GGK09628.1"/>
    <property type="molecule type" value="Genomic_DNA"/>
</dbReference>
<comment type="cofactor">
    <cofactor evidence="2">
        <name>Mg(2+)</name>
        <dbReference type="ChEBI" id="CHEBI:18420"/>
    </cofactor>
</comment>
<keyword evidence="4" id="KW-0378">Hydrolase</keyword>
<keyword evidence="9" id="KW-1185">Reference proteome</keyword>
<keyword evidence="6" id="KW-0464">Manganese</keyword>
<dbReference type="CDD" id="cd03426">
    <property type="entry name" value="NUDIX_CoAse_Nudt7"/>
    <property type="match status" value="1"/>
</dbReference>
<evidence type="ECO:0000256" key="5">
    <source>
        <dbReference type="ARBA" id="ARBA00022842"/>
    </source>
</evidence>
<dbReference type="PANTHER" id="PTHR12992:SF11">
    <property type="entry name" value="MITOCHONDRIAL COENZYME A DIPHOSPHATASE NUDT8"/>
    <property type="match status" value="1"/>
</dbReference>
<evidence type="ECO:0000256" key="6">
    <source>
        <dbReference type="ARBA" id="ARBA00023211"/>
    </source>
</evidence>
<evidence type="ECO:0000313" key="9">
    <source>
        <dbReference type="Proteomes" id="UP000599009"/>
    </source>
</evidence>
<sequence length="211" mass="22827">MSPGPADAALQAALEPLNAVPAGPAWNLDELRDLLPQRVALADAAVLVPLVGDRETRVILTRRDDGLRHHGGQVSFPGGRVDPGDAGPLAAALREAEEEIGLRSCDAHVLGYLDPLATVTGFQVLPVVARVPTGFVPRPRPGEVAEVFSLPLRWLMAPENLERIAIHYRGRDREVFEYRRHEAAPGQRVWGATASILYNLRQRLLAAGGLP</sequence>
<accession>A0ABQ2EF64</accession>